<feature type="coiled-coil region" evidence="1">
    <location>
        <begin position="121"/>
        <end position="148"/>
    </location>
</feature>
<sequence>MVRVISEKLFSPPRSRHSSGETVDKELAARAVEALSSLNSRRLDFSDYESSSDSHWDSELDLDGDCAESASGDQFADGVCRARGTDVVRKRKERRRERNKKSAQAYRIRRKEQTCNQQKVLSTLHEENTRLKKMVHNLESELEEVRHAVRHRLPATALAPAPSATLFSPHPAPTPTATTSTTTTTSLFTPSPAAAVKPQPASVPSFSFSVGQTFSQLAQQEAKTEPAVDNHHSRRMQISPVIDNFSFSRSAPAPSSPVPVPMTTATTPQATSFTFPSRALHPASPFSKPNSPLPTISEKPVVHCGRFVHHPQQQQQQQHSDLNANAANGNTLNANSNTAFGMCQNNNMNMNNNNNNLNNHVFVGETMGVGAGLLAPKASFQFSNKV</sequence>
<dbReference type="Proteomes" id="UP001374579">
    <property type="component" value="Unassembled WGS sequence"/>
</dbReference>
<organism evidence="4 5">
    <name type="scientific">Littorina saxatilis</name>
    <dbReference type="NCBI Taxonomy" id="31220"/>
    <lineage>
        <taxon>Eukaryota</taxon>
        <taxon>Metazoa</taxon>
        <taxon>Spiralia</taxon>
        <taxon>Lophotrochozoa</taxon>
        <taxon>Mollusca</taxon>
        <taxon>Gastropoda</taxon>
        <taxon>Caenogastropoda</taxon>
        <taxon>Littorinimorpha</taxon>
        <taxon>Littorinoidea</taxon>
        <taxon>Littorinidae</taxon>
        <taxon>Littorina</taxon>
    </lineage>
</organism>
<name>A0AAN9GDV9_9CAEN</name>
<evidence type="ECO:0000256" key="1">
    <source>
        <dbReference type="SAM" id="Coils"/>
    </source>
</evidence>
<evidence type="ECO:0000313" key="4">
    <source>
        <dbReference type="EMBL" id="KAK7103235.1"/>
    </source>
</evidence>
<comment type="caution">
    <text evidence="4">The sequence shown here is derived from an EMBL/GenBank/DDBJ whole genome shotgun (WGS) entry which is preliminary data.</text>
</comment>
<dbReference type="InterPro" id="IPR046347">
    <property type="entry name" value="bZIP_sf"/>
</dbReference>
<gene>
    <name evidence="4" type="ORF">V1264_018178</name>
</gene>
<evidence type="ECO:0000259" key="3">
    <source>
        <dbReference type="PROSITE" id="PS50217"/>
    </source>
</evidence>
<reference evidence="4 5" key="1">
    <citation type="submission" date="2024-02" db="EMBL/GenBank/DDBJ databases">
        <title>Chromosome-scale genome assembly of the rough periwinkle Littorina saxatilis.</title>
        <authorList>
            <person name="De Jode A."/>
            <person name="Faria R."/>
            <person name="Formenti G."/>
            <person name="Sims Y."/>
            <person name="Smith T.P."/>
            <person name="Tracey A."/>
            <person name="Wood J.M.D."/>
            <person name="Zagrodzka Z.B."/>
            <person name="Johannesson K."/>
            <person name="Butlin R.K."/>
            <person name="Leder E.H."/>
        </authorList>
    </citation>
    <scope>NUCLEOTIDE SEQUENCE [LARGE SCALE GENOMIC DNA]</scope>
    <source>
        <strain evidence="4">Snail1</strain>
        <tissue evidence="4">Muscle</tissue>
    </source>
</reference>
<evidence type="ECO:0000313" key="5">
    <source>
        <dbReference type="Proteomes" id="UP001374579"/>
    </source>
</evidence>
<proteinExistence type="predicted"/>
<dbReference type="InterPro" id="IPR004827">
    <property type="entry name" value="bZIP"/>
</dbReference>
<keyword evidence="1" id="KW-0175">Coiled coil</keyword>
<dbReference type="SUPFAM" id="SSF57959">
    <property type="entry name" value="Leucine zipper domain"/>
    <property type="match status" value="1"/>
</dbReference>
<dbReference type="Gene3D" id="1.20.5.170">
    <property type="match status" value="1"/>
</dbReference>
<accession>A0AAN9GDV9</accession>
<dbReference type="PROSITE" id="PS50217">
    <property type="entry name" value="BZIP"/>
    <property type="match status" value="1"/>
</dbReference>
<evidence type="ECO:0000256" key="2">
    <source>
        <dbReference type="SAM" id="MobiDB-lite"/>
    </source>
</evidence>
<dbReference type="SMART" id="SM00338">
    <property type="entry name" value="BRLZ"/>
    <property type="match status" value="1"/>
</dbReference>
<dbReference type="AlphaFoldDB" id="A0AAN9GDV9"/>
<feature type="region of interest" description="Disordered" evidence="2">
    <location>
        <begin position="1"/>
        <end position="25"/>
    </location>
</feature>
<dbReference type="GO" id="GO:0003700">
    <property type="term" value="F:DNA-binding transcription factor activity"/>
    <property type="evidence" value="ECO:0007669"/>
    <property type="project" value="InterPro"/>
</dbReference>
<feature type="domain" description="BZIP" evidence="3">
    <location>
        <begin position="89"/>
        <end position="152"/>
    </location>
</feature>
<dbReference type="EMBL" id="JBAMIC010000008">
    <property type="protein sequence ID" value="KAK7103235.1"/>
    <property type="molecule type" value="Genomic_DNA"/>
</dbReference>
<feature type="region of interest" description="Disordered" evidence="2">
    <location>
        <begin position="160"/>
        <end position="202"/>
    </location>
</feature>
<dbReference type="CDD" id="cd14686">
    <property type="entry name" value="bZIP"/>
    <property type="match status" value="1"/>
</dbReference>
<keyword evidence="5" id="KW-1185">Reference proteome</keyword>
<dbReference type="PROSITE" id="PS00036">
    <property type="entry name" value="BZIP_BASIC"/>
    <property type="match status" value="1"/>
</dbReference>
<protein>
    <recommendedName>
        <fullName evidence="3">BZIP domain-containing protein</fullName>
    </recommendedName>
</protein>
<feature type="compositionally biased region" description="Low complexity" evidence="2">
    <location>
        <begin position="160"/>
        <end position="195"/>
    </location>
</feature>